<sequence length="362" mass="39403">MNICIVAGARPNFIKVAPLVRAVIKAKEEGREIDYRLVYAGTKEDATLESSLFSDLEISEPDVYLGVDCVSLNELTGRVMAEFDKYLEANPADVVIVVDDLASTMAVAIVTKKHGVTLAHLVAGTRSFDIKMPKEINRLVIDGLSDLLFTAGMGSNSIVTREGAELSQVYMVGNILMDTLRYNRARFVRPAVLDELGISDNRYLVFTLNRKALIADADNLKKMVVAMCRAAGDIKIVAPLRSAAKAVVEQFAAECGNLVIVNPLSYLEFGYLTANAMGIVTDSGNVAEEATFNSVPCITLNSYTEHIETVKCGSNVLVGENAEKLAEAVADMVGGNWKKCSLPDRWDGRTAERIVQILLEMK</sequence>
<gene>
    <name evidence="3" type="ORF">ACU52_02835</name>
</gene>
<reference evidence="3 4" key="1">
    <citation type="submission" date="2015-06" db="EMBL/GenBank/DDBJ databases">
        <title>Prevotella sp. 109, sp. nov., a novel member of the family Prevotellaceae isolated from human faeces.</title>
        <authorList>
            <person name="Shkoporov A.N."/>
            <person name="Chaplin A.V."/>
            <person name="Kafarskaia L.I."/>
            <person name="Efimov B.A."/>
        </authorList>
    </citation>
    <scope>NUCLEOTIDE SEQUENCE [LARGE SCALE GENOMIC DNA]</scope>
    <source>
        <strain evidence="3 4">109</strain>
    </source>
</reference>
<dbReference type="GO" id="GO:0016853">
    <property type="term" value="F:isomerase activity"/>
    <property type="evidence" value="ECO:0007669"/>
    <property type="project" value="UniProtKB-KW"/>
</dbReference>
<feature type="domain" description="UDP-N-acetylglucosamine 2-epimerase" evidence="2">
    <location>
        <begin position="29"/>
        <end position="358"/>
    </location>
</feature>
<dbReference type="RefSeq" id="WP_053397764.1">
    <property type="nucleotide sequence ID" value="NZ_LFQU01000003.1"/>
</dbReference>
<dbReference type="SUPFAM" id="SSF53756">
    <property type="entry name" value="UDP-Glycosyltransferase/glycogen phosphorylase"/>
    <property type="match status" value="1"/>
</dbReference>
<keyword evidence="1" id="KW-0413">Isomerase</keyword>
<dbReference type="InterPro" id="IPR029767">
    <property type="entry name" value="WecB-like"/>
</dbReference>
<name>A0A8E1USN1_9BACT</name>
<dbReference type="AlphaFoldDB" id="A0A8E1USN1"/>
<keyword evidence="4" id="KW-1185">Reference proteome</keyword>
<evidence type="ECO:0000256" key="1">
    <source>
        <dbReference type="RuleBase" id="RU003513"/>
    </source>
</evidence>
<comment type="caution">
    <text evidence="3">The sequence shown here is derived from an EMBL/GenBank/DDBJ whole genome shotgun (WGS) entry which is preliminary data.</text>
</comment>
<comment type="similarity">
    <text evidence="1">Belongs to the UDP-N-acetylglucosamine 2-epimerase family.</text>
</comment>
<dbReference type="InterPro" id="IPR003331">
    <property type="entry name" value="UDP_GlcNAc_Epimerase_2_dom"/>
</dbReference>
<dbReference type="Gene3D" id="3.40.50.2000">
    <property type="entry name" value="Glycogen Phosphorylase B"/>
    <property type="match status" value="2"/>
</dbReference>
<evidence type="ECO:0000313" key="3">
    <source>
        <dbReference type="EMBL" id="KOO69412.1"/>
    </source>
</evidence>
<dbReference type="Pfam" id="PF02350">
    <property type="entry name" value="Epimerase_2"/>
    <property type="match status" value="1"/>
</dbReference>
<proteinExistence type="inferred from homology"/>
<organism evidence="3 4">
    <name type="scientific">Xylanibacter rarus</name>
    <dbReference type="NCBI Taxonomy" id="1676614"/>
    <lineage>
        <taxon>Bacteria</taxon>
        <taxon>Pseudomonadati</taxon>
        <taxon>Bacteroidota</taxon>
        <taxon>Bacteroidia</taxon>
        <taxon>Bacteroidales</taxon>
        <taxon>Prevotellaceae</taxon>
        <taxon>Xylanibacter</taxon>
    </lineage>
</organism>
<dbReference type="CDD" id="cd03786">
    <property type="entry name" value="GTB_UDP-GlcNAc_2-Epimerase"/>
    <property type="match status" value="1"/>
</dbReference>
<dbReference type="PANTHER" id="PTHR43174">
    <property type="entry name" value="UDP-N-ACETYLGLUCOSAMINE 2-EPIMERASE"/>
    <property type="match status" value="1"/>
</dbReference>
<accession>A0A8E1USN1</accession>
<dbReference type="PANTHER" id="PTHR43174:SF1">
    <property type="entry name" value="UDP-N-ACETYLGLUCOSAMINE 2-EPIMERASE"/>
    <property type="match status" value="1"/>
</dbReference>
<evidence type="ECO:0000259" key="2">
    <source>
        <dbReference type="Pfam" id="PF02350"/>
    </source>
</evidence>
<protein>
    <submittedName>
        <fullName evidence="3">UDP-N-acetylglucosamine 2-epimerase</fullName>
    </submittedName>
</protein>
<dbReference type="EMBL" id="LFQU01000003">
    <property type="protein sequence ID" value="KOO69412.1"/>
    <property type="molecule type" value="Genomic_DNA"/>
</dbReference>
<evidence type="ECO:0000313" key="4">
    <source>
        <dbReference type="Proteomes" id="UP000036951"/>
    </source>
</evidence>
<dbReference type="Proteomes" id="UP000036951">
    <property type="component" value="Unassembled WGS sequence"/>
</dbReference>
<dbReference type="OrthoDB" id="9803238at2"/>